<dbReference type="EMBL" id="CAFAAX010000011">
    <property type="protein sequence ID" value="CAB4805041.1"/>
    <property type="molecule type" value="Genomic_DNA"/>
</dbReference>
<feature type="domain" description="HTH cro/C1-type" evidence="1">
    <location>
        <begin position="3"/>
        <end position="30"/>
    </location>
</feature>
<dbReference type="GO" id="GO:0045892">
    <property type="term" value="P:negative regulation of DNA-templated transcription"/>
    <property type="evidence" value="ECO:0007669"/>
    <property type="project" value="InterPro"/>
</dbReference>
<dbReference type="Gene3D" id="1.10.260.40">
    <property type="entry name" value="lambda repressor-like DNA-binding domains"/>
    <property type="match status" value="1"/>
</dbReference>
<name>A0A6J7UAB6_9ZZZZ</name>
<evidence type="ECO:0000313" key="3">
    <source>
        <dbReference type="EMBL" id="CAB4805041.1"/>
    </source>
</evidence>
<evidence type="ECO:0000313" key="5">
    <source>
        <dbReference type="EMBL" id="CAB5063414.1"/>
    </source>
</evidence>
<evidence type="ECO:0000313" key="4">
    <source>
        <dbReference type="EMBL" id="CAB4948870.1"/>
    </source>
</evidence>
<dbReference type="InterPro" id="IPR010982">
    <property type="entry name" value="Lambda_DNA-bd_dom_sf"/>
</dbReference>
<dbReference type="InterPro" id="IPR037664">
    <property type="entry name" value="BldD_C"/>
</dbReference>
<dbReference type="Gene3D" id="1.10.10.1930">
    <property type="match status" value="1"/>
</dbReference>
<accession>A0A6J7UAB6</accession>
<protein>
    <submittedName>
        <fullName evidence="5">Unannotated protein</fullName>
    </submittedName>
</protein>
<evidence type="ECO:0000259" key="1">
    <source>
        <dbReference type="PROSITE" id="PS50943"/>
    </source>
</evidence>
<gene>
    <name evidence="2" type="ORF">UFOPK1541_00046</name>
    <name evidence="3" type="ORF">UFOPK3119_00195</name>
    <name evidence="4" type="ORF">UFOPK3861_00052</name>
    <name evidence="5" type="ORF">UFOPK4348_00518</name>
</gene>
<proteinExistence type="predicted"/>
<dbReference type="EMBL" id="CAFBNQ010000002">
    <property type="protein sequence ID" value="CAB4948870.1"/>
    <property type="molecule type" value="Genomic_DNA"/>
</dbReference>
<sequence>MGSYERGTRAISLARTIEIANLFNIPVTELISESARVSTNSELDMVFDLRKISNLAEHYSDTDLVFLSRYLKAISARRSDWNGEVLSLRKSDFDTLTLLIGKPGHDLLQRWIAEKILITGPNHL</sequence>
<organism evidence="5">
    <name type="scientific">freshwater metagenome</name>
    <dbReference type="NCBI Taxonomy" id="449393"/>
    <lineage>
        <taxon>unclassified sequences</taxon>
        <taxon>metagenomes</taxon>
        <taxon>ecological metagenomes</taxon>
    </lineage>
</organism>
<dbReference type="Pfam" id="PF21179">
    <property type="entry name" value="BldD-like_C"/>
    <property type="match status" value="1"/>
</dbReference>
<dbReference type="AlphaFoldDB" id="A0A6J7UAB6"/>
<dbReference type="InterPro" id="IPR001387">
    <property type="entry name" value="Cro/C1-type_HTH"/>
</dbReference>
<dbReference type="EMBL" id="CAEZTA010000002">
    <property type="protein sequence ID" value="CAB4548268.1"/>
    <property type="molecule type" value="Genomic_DNA"/>
</dbReference>
<dbReference type="GO" id="GO:0003677">
    <property type="term" value="F:DNA binding"/>
    <property type="evidence" value="ECO:0007669"/>
    <property type="project" value="InterPro"/>
</dbReference>
<dbReference type="InterPro" id="IPR038099">
    <property type="entry name" value="BldD-like_C_sf"/>
</dbReference>
<dbReference type="EMBL" id="CAFBQR010000081">
    <property type="protein sequence ID" value="CAB5063414.1"/>
    <property type="molecule type" value="Genomic_DNA"/>
</dbReference>
<dbReference type="PROSITE" id="PS50943">
    <property type="entry name" value="HTH_CROC1"/>
    <property type="match status" value="1"/>
</dbReference>
<reference evidence="5" key="1">
    <citation type="submission" date="2020-05" db="EMBL/GenBank/DDBJ databases">
        <authorList>
            <person name="Chiriac C."/>
            <person name="Salcher M."/>
            <person name="Ghai R."/>
            <person name="Kavagutti S V."/>
        </authorList>
    </citation>
    <scope>NUCLEOTIDE SEQUENCE</scope>
</reference>
<evidence type="ECO:0000313" key="2">
    <source>
        <dbReference type="EMBL" id="CAB4548268.1"/>
    </source>
</evidence>